<keyword evidence="2" id="KW-1185">Reference proteome</keyword>
<dbReference type="AlphaFoldDB" id="B9D3D1"/>
<protein>
    <submittedName>
        <fullName evidence="1">Uncharacterized protein</fullName>
    </submittedName>
</protein>
<comment type="caution">
    <text evidence="1">The sequence shown here is derived from an EMBL/GenBank/DDBJ whole genome shotgun (WGS) entry which is preliminary data.</text>
</comment>
<evidence type="ECO:0000313" key="2">
    <source>
        <dbReference type="Proteomes" id="UP000003082"/>
    </source>
</evidence>
<evidence type="ECO:0000313" key="1">
    <source>
        <dbReference type="EMBL" id="EEF13494.1"/>
    </source>
</evidence>
<dbReference type="Proteomes" id="UP000003082">
    <property type="component" value="Unassembled WGS sequence"/>
</dbReference>
<organism evidence="1 2">
    <name type="scientific">Campylobacter rectus RM3267</name>
    <dbReference type="NCBI Taxonomy" id="553218"/>
    <lineage>
        <taxon>Bacteria</taxon>
        <taxon>Pseudomonadati</taxon>
        <taxon>Campylobacterota</taxon>
        <taxon>Epsilonproteobacteria</taxon>
        <taxon>Campylobacterales</taxon>
        <taxon>Campylobacteraceae</taxon>
        <taxon>Campylobacter</taxon>
    </lineage>
</organism>
<accession>B9D3D1</accession>
<reference evidence="1 2" key="1">
    <citation type="submission" date="2008-08" db="EMBL/GenBank/DDBJ databases">
        <authorList>
            <person name="Madupu R."/>
            <person name="Durkin A.S."/>
            <person name="Torralba M."/>
            <person name="Methe B."/>
            <person name="Sutton G.G."/>
            <person name="Strausberg R.L."/>
            <person name="Nelson K.E."/>
        </authorList>
    </citation>
    <scope>NUCLEOTIDE SEQUENCE [LARGE SCALE GENOMIC DNA]</scope>
    <source>
        <strain evidence="1 2">RM3267</strain>
    </source>
</reference>
<name>B9D3D1_CAMRE</name>
<gene>
    <name evidence="1" type="ORF">CAMRE0001_2010</name>
</gene>
<proteinExistence type="predicted"/>
<sequence>MRMTLNFKMLKFKSNLQNLNPNTEHKSSVWPLAAIFKF</sequence>
<dbReference type="EMBL" id="ACFU01000019">
    <property type="protein sequence ID" value="EEF13494.1"/>
    <property type="molecule type" value="Genomic_DNA"/>
</dbReference>